<evidence type="ECO:0000256" key="1">
    <source>
        <dbReference type="SAM" id="MobiDB-lite"/>
    </source>
</evidence>
<dbReference type="AlphaFoldDB" id="A0A2I1CVP0"/>
<comment type="caution">
    <text evidence="2">The sequence shown here is derived from an EMBL/GenBank/DDBJ whole genome shotgun (WGS) entry which is preliminary data.</text>
</comment>
<dbReference type="GeneID" id="36547971"/>
<proteinExistence type="predicted"/>
<dbReference type="Proteomes" id="UP000234254">
    <property type="component" value="Unassembled WGS sequence"/>
</dbReference>
<accession>A0A2I1CVP0</accession>
<dbReference type="OrthoDB" id="5408734at2759"/>
<dbReference type="EMBL" id="MSFM01000011">
    <property type="protein sequence ID" value="PKY01697.1"/>
    <property type="molecule type" value="Genomic_DNA"/>
</dbReference>
<keyword evidence="3" id="KW-1185">Reference proteome</keyword>
<protein>
    <submittedName>
        <fullName evidence="2">Uncharacterized protein</fullName>
    </submittedName>
</protein>
<dbReference type="RefSeq" id="XP_024690291.1">
    <property type="nucleotide sequence ID" value="XM_024840447.1"/>
</dbReference>
<organism evidence="2 3">
    <name type="scientific">Aspergillus campestris (strain IBT 28561)</name>
    <dbReference type="NCBI Taxonomy" id="1392248"/>
    <lineage>
        <taxon>Eukaryota</taxon>
        <taxon>Fungi</taxon>
        <taxon>Dikarya</taxon>
        <taxon>Ascomycota</taxon>
        <taxon>Pezizomycotina</taxon>
        <taxon>Eurotiomycetes</taxon>
        <taxon>Eurotiomycetidae</taxon>
        <taxon>Eurotiales</taxon>
        <taxon>Aspergillaceae</taxon>
        <taxon>Aspergillus</taxon>
        <taxon>Aspergillus subgen. Circumdati</taxon>
    </lineage>
</organism>
<evidence type="ECO:0000313" key="3">
    <source>
        <dbReference type="Proteomes" id="UP000234254"/>
    </source>
</evidence>
<feature type="compositionally biased region" description="Low complexity" evidence="1">
    <location>
        <begin position="80"/>
        <end position="94"/>
    </location>
</feature>
<feature type="region of interest" description="Disordered" evidence="1">
    <location>
        <begin position="1"/>
        <end position="27"/>
    </location>
</feature>
<reference evidence="2" key="1">
    <citation type="submission" date="2016-12" db="EMBL/GenBank/DDBJ databases">
        <title>The genomes of Aspergillus section Nigri reveals drivers in fungal speciation.</title>
        <authorList>
            <consortium name="DOE Joint Genome Institute"/>
            <person name="Vesth T.C."/>
            <person name="Nybo J."/>
            <person name="Theobald S."/>
            <person name="Brandl J."/>
            <person name="Frisvad J.C."/>
            <person name="Nielsen K.F."/>
            <person name="Lyhne E.K."/>
            <person name="Kogle M.E."/>
            <person name="Kuo A."/>
            <person name="Riley R."/>
            <person name="Clum A."/>
            <person name="Nolan M."/>
            <person name="Lipzen A."/>
            <person name="Salamov A."/>
            <person name="Henrissat B."/>
            <person name="Wiebenga A."/>
            <person name="De vries R.P."/>
            <person name="Grigoriev I.V."/>
            <person name="Mortensen U.H."/>
            <person name="Andersen M.R."/>
            <person name="Baker S.E."/>
        </authorList>
    </citation>
    <scope>NUCLEOTIDE SEQUENCE</scope>
    <source>
        <strain evidence="2">IBT 28561</strain>
    </source>
</reference>
<dbReference type="VEuPathDB" id="FungiDB:P168DRAFT_321277"/>
<evidence type="ECO:0000313" key="2">
    <source>
        <dbReference type="EMBL" id="PKY01697.1"/>
    </source>
</evidence>
<gene>
    <name evidence="2" type="ORF">P168DRAFT_321277</name>
</gene>
<name>A0A2I1CVP0_ASPC2</name>
<feature type="region of interest" description="Disordered" evidence="1">
    <location>
        <begin position="50"/>
        <end position="112"/>
    </location>
</feature>
<sequence length="112" mass="12357">MAQAFSTALDSAFSLDSDVTELSQSVDNKRYKMMIQNKELEELQTRIREAEERLKSRQSVALPGSGSRNPPPQTGDYQQSASSTSATTSPTDTAGQYSSGDEQRYQHAPRHS</sequence>